<dbReference type="RefSeq" id="WP_256551121.1">
    <property type="nucleotide sequence ID" value="NZ_CP101751.1"/>
</dbReference>
<keyword evidence="1" id="KW-0472">Membrane</keyword>
<protein>
    <recommendedName>
        <fullName evidence="4">Cardiolipin synthase N-terminal domain-containing protein</fullName>
    </recommendedName>
</protein>
<keyword evidence="1" id="KW-1133">Transmembrane helix</keyword>
<evidence type="ECO:0000313" key="3">
    <source>
        <dbReference type="Proteomes" id="UP001059844"/>
    </source>
</evidence>
<sequence length="101" mass="11695">MKLKKNTLYLLLLLVASFLALFIGKDFQLDPQYNWVYTGMKYLAFALLFMAVFASVSNTREMIKSTELKPKALWIILSMLPILFCLVVFILSSTVYKLKLF</sequence>
<keyword evidence="1" id="KW-0812">Transmembrane</keyword>
<gene>
    <name evidence="2" type="ORF">NOX80_17605</name>
</gene>
<dbReference type="EMBL" id="CP101751">
    <property type="protein sequence ID" value="UUC45425.1"/>
    <property type="molecule type" value="Genomic_DNA"/>
</dbReference>
<feature type="transmembrane region" description="Helical" evidence="1">
    <location>
        <begin position="72"/>
        <end position="96"/>
    </location>
</feature>
<evidence type="ECO:0000256" key="1">
    <source>
        <dbReference type="SAM" id="Phobius"/>
    </source>
</evidence>
<accession>A0ABY5IT20</accession>
<reference evidence="2" key="1">
    <citation type="submission" date="2022-07" db="EMBL/GenBank/DDBJ databases">
        <title>Isolation, identification, and degradation of a PFOSA degrading strain from sewage treatment plant.</title>
        <authorList>
            <person name="Zhang L."/>
            <person name="Huo Y."/>
        </authorList>
    </citation>
    <scope>NUCLEOTIDE SEQUENCE</scope>
    <source>
        <strain evidence="2">C1</strain>
    </source>
</reference>
<name>A0ABY5IT20_9FLAO</name>
<proteinExistence type="predicted"/>
<evidence type="ECO:0000313" key="2">
    <source>
        <dbReference type="EMBL" id="UUC45425.1"/>
    </source>
</evidence>
<feature type="transmembrane region" description="Helical" evidence="1">
    <location>
        <begin position="40"/>
        <end position="60"/>
    </location>
</feature>
<organism evidence="2 3">
    <name type="scientific">Flavobacterium cerinum</name>
    <dbReference type="NCBI Taxonomy" id="2502784"/>
    <lineage>
        <taxon>Bacteria</taxon>
        <taxon>Pseudomonadati</taxon>
        <taxon>Bacteroidota</taxon>
        <taxon>Flavobacteriia</taxon>
        <taxon>Flavobacteriales</taxon>
        <taxon>Flavobacteriaceae</taxon>
        <taxon>Flavobacterium</taxon>
    </lineage>
</organism>
<dbReference type="Proteomes" id="UP001059844">
    <property type="component" value="Chromosome"/>
</dbReference>
<evidence type="ECO:0008006" key="4">
    <source>
        <dbReference type="Google" id="ProtNLM"/>
    </source>
</evidence>
<keyword evidence="3" id="KW-1185">Reference proteome</keyword>